<keyword evidence="4" id="KW-0804">Transcription</keyword>
<evidence type="ECO:0000256" key="7">
    <source>
        <dbReference type="SAM" id="MobiDB-lite"/>
    </source>
</evidence>
<evidence type="ECO:0000256" key="4">
    <source>
        <dbReference type="ARBA" id="ARBA00023163"/>
    </source>
</evidence>
<feature type="coiled-coil region" evidence="6">
    <location>
        <begin position="366"/>
        <end position="405"/>
    </location>
</feature>
<dbReference type="AlphaFoldDB" id="A0A4S2JE23"/>
<dbReference type="EMBL" id="QBLH01003812">
    <property type="protein sequence ID" value="TGZ32769.1"/>
    <property type="molecule type" value="Genomic_DNA"/>
</dbReference>
<feature type="region of interest" description="Disordered" evidence="7">
    <location>
        <begin position="310"/>
        <end position="334"/>
    </location>
</feature>
<evidence type="ECO:0000313" key="10">
    <source>
        <dbReference type="Proteomes" id="UP000310200"/>
    </source>
</evidence>
<name>A0A4S2JE23_9HYME</name>
<evidence type="ECO:0000256" key="5">
    <source>
        <dbReference type="ARBA" id="ARBA00025466"/>
    </source>
</evidence>
<protein>
    <recommendedName>
        <fullName evidence="2">Regulatory protein zeste</fullName>
    </recommendedName>
</protein>
<organism evidence="9 10">
    <name type="scientific">Temnothorax longispinosus</name>
    <dbReference type="NCBI Taxonomy" id="300112"/>
    <lineage>
        <taxon>Eukaryota</taxon>
        <taxon>Metazoa</taxon>
        <taxon>Ecdysozoa</taxon>
        <taxon>Arthropoda</taxon>
        <taxon>Hexapoda</taxon>
        <taxon>Insecta</taxon>
        <taxon>Pterygota</taxon>
        <taxon>Neoptera</taxon>
        <taxon>Endopterygota</taxon>
        <taxon>Hymenoptera</taxon>
        <taxon>Apocrita</taxon>
        <taxon>Aculeata</taxon>
        <taxon>Formicoidea</taxon>
        <taxon>Formicidae</taxon>
        <taxon>Myrmicinae</taxon>
        <taxon>Temnothorax</taxon>
    </lineage>
</organism>
<keyword evidence="3" id="KW-0805">Transcription regulation</keyword>
<keyword evidence="10" id="KW-1185">Reference proteome</keyword>
<evidence type="ECO:0000259" key="8">
    <source>
        <dbReference type="PROSITE" id="PS50090"/>
    </source>
</evidence>
<dbReference type="Proteomes" id="UP000310200">
    <property type="component" value="Unassembled WGS sequence"/>
</dbReference>
<comment type="subunit">
    <text evidence="1">Self-associates forming complexes of several hundred monomers.</text>
</comment>
<dbReference type="InterPro" id="IPR001005">
    <property type="entry name" value="SANT/Myb"/>
</dbReference>
<dbReference type="InterPro" id="IPR028002">
    <property type="entry name" value="Myb_DNA-bind_5"/>
</dbReference>
<reference evidence="9 10" key="1">
    <citation type="journal article" date="2019" name="Philos. Trans. R. Soc. Lond., B, Biol. Sci.">
        <title>Ant behaviour and brain gene expression of defending hosts depend on the ecological success of the intruding social parasite.</title>
        <authorList>
            <person name="Kaur R."/>
            <person name="Stoldt M."/>
            <person name="Jongepier E."/>
            <person name="Feldmeyer B."/>
            <person name="Menzel F."/>
            <person name="Bornberg-Bauer E."/>
            <person name="Foitzik S."/>
        </authorList>
    </citation>
    <scope>NUCLEOTIDE SEQUENCE [LARGE SCALE GENOMIC DNA]</scope>
    <source>
        <tissue evidence="9">Whole body</tissue>
    </source>
</reference>
<evidence type="ECO:0000256" key="2">
    <source>
        <dbReference type="ARBA" id="ARBA00016807"/>
    </source>
</evidence>
<accession>A0A4S2JE23</accession>
<proteinExistence type="predicted"/>
<sequence length="437" mass="49875">MRPCRLSEEEREEEDNGRRRKQFSKDERLHLLNVMSQYAPLLDDKNASVFDRREIWRAIERDFYQAGFIGKTSAQLKKYWQNYKYHGRRAQAGVKKHSSAISKDAMEEASHPEALEKRGNLEITKTAKELTAPCVPPRLDASLRNIDEPGCRQCEIYGDNKTFFRKLSATPIDLDSFGKNRSGSEISQSKRFSSKVCEEPRSSGVIDCEPEKPIGTDVIVSNTDVSDNSVTVSVICPERTPEPFSRNHPKRKREGDSSLDRFSFQSDVSVVSAASSSKKRKDDDQSIFSTAAGTAKGRCFLLQPRQTDNHGEMCIRDRSRSQRDDSDRTANDATRTYVPDARLRDRDGAGPVQSELLDELNYRLTLHRLETEEKRLKVKIAEMAIQEIRFRIRALNEDIRRADELHELHLALATAQADQSKYKHFNGSSIVQQTTEQ</sequence>
<feature type="region of interest" description="Disordered" evidence="7">
    <location>
        <begin position="1"/>
        <end position="22"/>
    </location>
</feature>
<feature type="domain" description="Myb-like" evidence="8">
    <location>
        <begin position="15"/>
        <end position="84"/>
    </location>
</feature>
<comment type="caution">
    <text evidence="9">The sequence shown here is derived from an EMBL/GenBank/DDBJ whole genome shotgun (WGS) entry which is preliminary data.</text>
</comment>
<evidence type="ECO:0000313" key="9">
    <source>
        <dbReference type="EMBL" id="TGZ32769.1"/>
    </source>
</evidence>
<evidence type="ECO:0000256" key="6">
    <source>
        <dbReference type="SAM" id="Coils"/>
    </source>
</evidence>
<gene>
    <name evidence="9" type="ORF">DBV15_00932</name>
</gene>
<feature type="compositionally biased region" description="Basic and acidic residues" evidence="7">
    <location>
        <begin position="310"/>
        <end position="330"/>
    </location>
</feature>
<dbReference type="Pfam" id="PF13873">
    <property type="entry name" value="Myb_DNA-bind_5"/>
    <property type="match status" value="1"/>
</dbReference>
<evidence type="ECO:0000256" key="1">
    <source>
        <dbReference type="ARBA" id="ARBA00011764"/>
    </source>
</evidence>
<dbReference type="PROSITE" id="PS50090">
    <property type="entry name" value="MYB_LIKE"/>
    <property type="match status" value="1"/>
</dbReference>
<feature type="region of interest" description="Disordered" evidence="7">
    <location>
        <begin position="236"/>
        <end position="259"/>
    </location>
</feature>
<keyword evidence="6" id="KW-0175">Coiled coil</keyword>
<comment type="function">
    <text evidence="5">Involved in transvection phenomena (= synapsis-dependent gene expression), where the synaptic pairing of chromosomes carrying genes with which zeste interacts influences the expression of these genes. Zeste binds to DNA and stimulates transcription from a nearby promoter.</text>
</comment>
<evidence type="ECO:0000256" key="3">
    <source>
        <dbReference type="ARBA" id="ARBA00023015"/>
    </source>
</evidence>